<gene>
    <name evidence="5" type="primary">LOC111130957</name>
</gene>
<dbReference type="GeneID" id="111130957"/>
<dbReference type="Proteomes" id="UP000694844">
    <property type="component" value="Chromosome 4"/>
</dbReference>
<sequence>MMAAFLLQLILIISSVIQLTEQECLQEFSTKCCADFYFDDGTCKPCKIGYFGPNCETKCPYPKYGRKCVDGNCNCSENQCDFAVGCTKDMPDTSSTPTSSMHLSSEKSLSQNRSTIMQTTAVQTTGLVMTSQERTEENTYESISSDLNKKDDKSDIILVVVLSSVSSLVVSLIVITMFACLRSRKSTKIRNKGNTSPYSGRAVSTASYHEIDDCLIAQDRSEGKYDKINNIEKETTEKHKYDTLPTKEGKCDKINNIEEETTEKHKYDTLPTKEGKYDKINNIEEETTEKHKYDTLPTKEGKYDKINHIEETTEKHKYDTLPTKEGKCDKINNIE</sequence>
<feature type="region of interest" description="Disordered" evidence="1">
    <location>
        <begin position="316"/>
        <end position="335"/>
    </location>
</feature>
<evidence type="ECO:0000256" key="3">
    <source>
        <dbReference type="SAM" id="SignalP"/>
    </source>
</evidence>
<evidence type="ECO:0000313" key="5">
    <source>
        <dbReference type="RefSeq" id="XP_022333971.1"/>
    </source>
</evidence>
<name>A0A8B8E3T6_CRAVI</name>
<feature type="transmembrane region" description="Helical" evidence="2">
    <location>
        <begin position="156"/>
        <end position="181"/>
    </location>
</feature>
<reference evidence="5" key="1">
    <citation type="submission" date="2025-08" db="UniProtKB">
        <authorList>
            <consortium name="RefSeq"/>
        </authorList>
    </citation>
    <scope>IDENTIFICATION</scope>
    <source>
        <tissue evidence="5">Whole sample</tissue>
    </source>
</reference>
<keyword evidence="4" id="KW-1185">Reference proteome</keyword>
<dbReference type="AlphaFoldDB" id="A0A8B8E3T6"/>
<organism evidence="4 5">
    <name type="scientific">Crassostrea virginica</name>
    <name type="common">Eastern oyster</name>
    <dbReference type="NCBI Taxonomy" id="6565"/>
    <lineage>
        <taxon>Eukaryota</taxon>
        <taxon>Metazoa</taxon>
        <taxon>Spiralia</taxon>
        <taxon>Lophotrochozoa</taxon>
        <taxon>Mollusca</taxon>
        <taxon>Bivalvia</taxon>
        <taxon>Autobranchia</taxon>
        <taxon>Pteriomorphia</taxon>
        <taxon>Ostreida</taxon>
        <taxon>Ostreoidea</taxon>
        <taxon>Ostreidae</taxon>
        <taxon>Crassostrea</taxon>
    </lineage>
</organism>
<keyword evidence="2" id="KW-0472">Membrane</keyword>
<keyword evidence="2" id="KW-0812">Transmembrane</keyword>
<evidence type="ECO:0000256" key="2">
    <source>
        <dbReference type="SAM" id="Phobius"/>
    </source>
</evidence>
<proteinExistence type="predicted"/>
<keyword evidence="3" id="KW-0732">Signal</keyword>
<dbReference type="RefSeq" id="XP_022333971.1">
    <property type="nucleotide sequence ID" value="XM_022478263.1"/>
</dbReference>
<evidence type="ECO:0000256" key="1">
    <source>
        <dbReference type="SAM" id="MobiDB-lite"/>
    </source>
</evidence>
<feature type="chain" id="PRO_5034129434" evidence="3">
    <location>
        <begin position="23"/>
        <end position="335"/>
    </location>
</feature>
<keyword evidence="2" id="KW-1133">Transmembrane helix</keyword>
<dbReference type="KEGG" id="cvn:111130957"/>
<feature type="signal peptide" evidence="3">
    <location>
        <begin position="1"/>
        <end position="22"/>
    </location>
</feature>
<protein>
    <submittedName>
        <fullName evidence="5">Uncharacterized protein LOC111130957</fullName>
    </submittedName>
</protein>
<accession>A0A8B8E3T6</accession>
<evidence type="ECO:0000313" key="4">
    <source>
        <dbReference type="Proteomes" id="UP000694844"/>
    </source>
</evidence>